<feature type="compositionally biased region" description="Basic and acidic residues" evidence="3">
    <location>
        <begin position="77"/>
        <end position="93"/>
    </location>
</feature>
<dbReference type="InterPro" id="IPR039732">
    <property type="entry name" value="Hub1/Ubl5"/>
</dbReference>
<sequence length="278" mass="32425">MPRSPSPRRDRDRSRSPRRDRDRSRSPRRDRDEGDRRSSRPWTERRPKELSFYKKSSAAYGQPSSSSRSIAEIGEEETAKERAQRRERGEVPRRFGGTREQGVRNTMGNVGGMLGPAAGVGSFKRTSDPLDRIGVKGRDYGDRDRRDDRDRDHRDRRDDRDRDRRDYRRDDRDRDRDRDRGRMHPDRAGRSEEKPSEDGKVFSTTGPATKIRPGRMIEVIANDRMGRKDTVGDLKKLIAAQTGTNAQKIILKKWYTAFKDHVQLQDYEINDGMSLEMY</sequence>
<accession>K1VHR2</accession>
<proteinExistence type="predicted"/>
<evidence type="ECO:0000313" key="5">
    <source>
        <dbReference type="Proteomes" id="UP000006757"/>
    </source>
</evidence>
<dbReference type="STRING" id="1220162.K1VHR2"/>
<gene>
    <name evidence="4" type="ORF">A1Q2_05238</name>
</gene>
<dbReference type="EMBL" id="AMBO01000341">
    <property type="protein sequence ID" value="EKD00401.1"/>
    <property type="molecule type" value="Genomic_DNA"/>
</dbReference>
<evidence type="ECO:0000256" key="3">
    <source>
        <dbReference type="SAM" id="MobiDB-lite"/>
    </source>
</evidence>
<dbReference type="Proteomes" id="UP000006757">
    <property type="component" value="Unassembled WGS sequence"/>
</dbReference>
<dbReference type="CDD" id="cd01791">
    <property type="entry name" value="Ubl_UBL5"/>
    <property type="match status" value="1"/>
</dbReference>
<reference evidence="4 5" key="1">
    <citation type="journal article" date="2012" name="Eukaryot. Cell">
        <title>Genome sequence of the Trichosporon asahii environmental strain CBS 8904.</title>
        <authorList>
            <person name="Yang R.Y."/>
            <person name="Li H.T."/>
            <person name="Zhu H."/>
            <person name="Zhou G.P."/>
            <person name="Wang M."/>
            <person name="Wang L."/>
        </authorList>
    </citation>
    <scope>NUCLEOTIDE SEQUENCE [LARGE SCALE GENOMIC DNA]</scope>
    <source>
        <strain evidence="4 5">CBS 8904</strain>
    </source>
</reference>
<dbReference type="eggNOG" id="KOG3493">
    <property type="taxonomic scope" value="Eukaryota"/>
</dbReference>
<evidence type="ECO:0000313" key="4">
    <source>
        <dbReference type="EMBL" id="EKD00401.1"/>
    </source>
</evidence>
<dbReference type="InterPro" id="IPR029071">
    <property type="entry name" value="Ubiquitin-like_domsf"/>
</dbReference>
<feature type="region of interest" description="Disordered" evidence="3">
    <location>
        <begin position="1"/>
        <end position="209"/>
    </location>
</feature>
<feature type="compositionally biased region" description="Low complexity" evidence="3">
    <location>
        <begin position="56"/>
        <end position="69"/>
    </location>
</feature>
<keyword evidence="2" id="KW-0833">Ubl conjugation pathway</keyword>
<dbReference type="HOGENOM" id="CLU_1001790_0_0_1"/>
<keyword evidence="5" id="KW-1185">Reference proteome</keyword>
<dbReference type="OMA" id="GGFKYKE"/>
<dbReference type="AlphaFoldDB" id="K1VHR2"/>
<evidence type="ECO:0000256" key="1">
    <source>
        <dbReference type="ARBA" id="ARBA00014108"/>
    </source>
</evidence>
<feature type="compositionally biased region" description="Basic and acidic residues" evidence="3">
    <location>
        <begin position="7"/>
        <end position="52"/>
    </location>
</feature>
<protein>
    <recommendedName>
        <fullName evidence="1">Ubiquitin-like modifier HUB1</fullName>
    </recommendedName>
</protein>
<evidence type="ECO:0000256" key="2">
    <source>
        <dbReference type="ARBA" id="ARBA00022786"/>
    </source>
</evidence>
<feature type="compositionally biased region" description="Basic and acidic residues" evidence="3">
    <location>
        <begin position="125"/>
        <end position="200"/>
    </location>
</feature>
<dbReference type="Gene3D" id="3.10.20.90">
    <property type="entry name" value="Phosphatidylinositol 3-kinase Catalytic Subunit, Chain A, domain 1"/>
    <property type="match status" value="1"/>
</dbReference>
<name>K1VHR2_TRIAC</name>
<comment type="caution">
    <text evidence="4">The sequence shown here is derived from an EMBL/GenBank/DDBJ whole genome shotgun (WGS) entry which is preliminary data.</text>
</comment>
<dbReference type="SUPFAM" id="SSF54236">
    <property type="entry name" value="Ubiquitin-like"/>
    <property type="match status" value="1"/>
</dbReference>
<organism evidence="4 5">
    <name type="scientific">Trichosporon asahii var. asahii (strain CBS 8904)</name>
    <name type="common">Yeast</name>
    <dbReference type="NCBI Taxonomy" id="1220162"/>
    <lineage>
        <taxon>Eukaryota</taxon>
        <taxon>Fungi</taxon>
        <taxon>Dikarya</taxon>
        <taxon>Basidiomycota</taxon>
        <taxon>Agaricomycotina</taxon>
        <taxon>Tremellomycetes</taxon>
        <taxon>Trichosporonales</taxon>
        <taxon>Trichosporonaceae</taxon>
        <taxon>Trichosporon</taxon>
    </lineage>
</organism>
<dbReference type="InParanoid" id="K1VHR2"/>
<dbReference type="PANTHER" id="PTHR13042">
    <property type="entry name" value="UBIQUITIN-LIKE PROTEIN 5"/>
    <property type="match status" value="1"/>
</dbReference>
<dbReference type="OrthoDB" id="3881at2759"/>